<accession>A0AAV8Y568</accession>
<sequence>MFNDTKDTTPIRRQFGGQSKLARKQSIETGDDKDLPKSGRPKITQDKKIDIVLMLHNLKYRPISHFCTFRLGYLENQSQLRDLDLGFGFSASETFGKIYSGFWDHNQAPISILMILMVMSKSTQKKNRPNTNNSFARELRTTNSAWDELERPYENERYMEREFTAADTK</sequence>
<evidence type="ECO:0000256" key="1">
    <source>
        <dbReference type="SAM" id="MobiDB-lite"/>
    </source>
</evidence>
<feature type="region of interest" description="Disordered" evidence="1">
    <location>
        <begin position="1"/>
        <end position="42"/>
    </location>
</feature>
<feature type="compositionally biased region" description="Basic and acidic residues" evidence="1">
    <location>
        <begin position="30"/>
        <end position="42"/>
    </location>
</feature>
<dbReference type="Proteomes" id="UP001162162">
    <property type="component" value="Unassembled WGS sequence"/>
</dbReference>
<feature type="compositionally biased region" description="Basic and acidic residues" evidence="1">
    <location>
        <begin position="1"/>
        <end position="10"/>
    </location>
</feature>
<evidence type="ECO:0000313" key="3">
    <source>
        <dbReference type="Proteomes" id="UP001162162"/>
    </source>
</evidence>
<name>A0AAV8Y568_9CUCU</name>
<keyword evidence="3" id="KW-1185">Reference proteome</keyword>
<gene>
    <name evidence="2" type="ORF">NQ318_013036</name>
</gene>
<evidence type="ECO:0000313" key="2">
    <source>
        <dbReference type="EMBL" id="KAJ8946225.1"/>
    </source>
</evidence>
<reference evidence="2" key="1">
    <citation type="journal article" date="2023" name="Insect Mol. Biol.">
        <title>Genome sequencing provides insights into the evolution of gene families encoding plant cell wall-degrading enzymes in longhorned beetles.</title>
        <authorList>
            <person name="Shin N.R."/>
            <person name="Okamura Y."/>
            <person name="Kirsch R."/>
            <person name="Pauchet Y."/>
        </authorList>
    </citation>
    <scope>NUCLEOTIDE SEQUENCE</scope>
    <source>
        <strain evidence="2">AMC_N1</strain>
    </source>
</reference>
<dbReference type="EMBL" id="JAPWTK010000192">
    <property type="protein sequence ID" value="KAJ8946225.1"/>
    <property type="molecule type" value="Genomic_DNA"/>
</dbReference>
<comment type="caution">
    <text evidence="2">The sequence shown here is derived from an EMBL/GenBank/DDBJ whole genome shotgun (WGS) entry which is preliminary data.</text>
</comment>
<protein>
    <submittedName>
        <fullName evidence="2">Uncharacterized protein</fullName>
    </submittedName>
</protein>
<proteinExistence type="predicted"/>
<dbReference type="AlphaFoldDB" id="A0AAV8Y568"/>
<organism evidence="2 3">
    <name type="scientific">Aromia moschata</name>
    <dbReference type="NCBI Taxonomy" id="1265417"/>
    <lineage>
        <taxon>Eukaryota</taxon>
        <taxon>Metazoa</taxon>
        <taxon>Ecdysozoa</taxon>
        <taxon>Arthropoda</taxon>
        <taxon>Hexapoda</taxon>
        <taxon>Insecta</taxon>
        <taxon>Pterygota</taxon>
        <taxon>Neoptera</taxon>
        <taxon>Endopterygota</taxon>
        <taxon>Coleoptera</taxon>
        <taxon>Polyphaga</taxon>
        <taxon>Cucujiformia</taxon>
        <taxon>Chrysomeloidea</taxon>
        <taxon>Cerambycidae</taxon>
        <taxon>Cerambycinae</taxon>
        <taxon>Callichromatini</taxon>
        <taxon>Aromia</taxon>
    </lineage>
</organism>